<feature type="domain" description="Disease resistance N-terminal" evidence="4">
    <location>
        <begin position="8"/>
        <end position="100"/>
    </location>
</feature>
<proteinExistence type="predicted"/>
<dbReference type="Proteomes" id="UP000619265">
    <property type="component" value="Unassembled WGS sequence"/>
</dbReference>
<keyword evidence="2" id="KW-0547">Nucleotide-binding</keyword>
<dbReference type="EMBL" id="LIHL02000005">
    <property type="protein sequence ID" value="KAF5469798.1"/>
    <property type="molecule type" value="Genomic_DNA"/>
</dbReference>
<evidence type="ECO:0000256" key="2">
    <source>
        <dbReference type="ARBA" id="ARBA00022741"/>
    </source>
</evidence>
<dbReference type="Gene3D" id="1.20.5.4130">
    <property type="match status" value="1"/>
</dbReference>
<evidence type="ECO:0000313" key="6">
    <source>
        <dbReference type="Proteomes" id="UP000619265"/>
    </source>
</evidence>
<evidence type="ECO:0000259" key="4">
    <source>
        <dbReference type="Pfam" id="PF18052"/>
    </source>
</evidence>
<dbReference type="Pfam" id="PF18052">
    <property type="entry name" value="Rx_N"/>
    <property type="match status" value="1"/>
</dbReference>
<reference evidence="5" key="2">
    <citation type="submission" date="2020-03" db="EMBL/GenBank/DDBJ databases">
        <title>Walnut 2.0.</title>
        <authorList>
            <person name="Marrano A."/>
            <person name="Britton M."/>
            <person name="Zimin A.V."/>
            <person name="Zaini P.A."/>
            <person name="Workman R."/>
            <person name="Puiu D."/>
            <person name="Bianco L."/>
            <person name="Allen B.J."/>
            <person name="Troggio M."/>
            <person name="Leslie C.A."/>
            <person name="Timp W."/>
            <person name="Dendekar A."/>
            <person name="Salzberg S.L."/>
            <person name="Neale D.B."/>
        </authorList>
    </citation>
    <scope>NUCLEOTIDE SEQUENCE</scope>
    <source>
        <tissue evidence="5">Leaves</tissue>
    </source>
</reference>
<dbReference type="Gramene" id="Jr05_00970_p1">
    <property type="protein sequence ID" value="cds.Jr05_00970_p1"/>
    <property type="gene ID" value="Jr05_00970"/>
</dbReference>
<dbReference type="AlphaFoldDB" id="A0A833XQ16"/>
<evidence type="ECO:0000256" key="3">
    <source>
        <dbReference type="ARBA" id="ARBA00022821"/>
    </source>
</evidence>
<sequence>MAEVGLAFLSASLSVLFDRMASPEVVGFMQGRKPTEVLLRNLKNAMRSVKFVLEDAEEKQHTDSFVKGWVDDLKDVIYDAEDILDEIATEALQRKLDAESSTTALEKVFVQGGMNMRMLSSSNNSSPTNIINKFITGKVDLIPEK</sequence>
<evidence type="ECO:0000256" key="1">
    <source>
        <dbReference type="ARBA" id="ARBA00022737"/>
    </source>
</evidence>
<gene>
    <name evidence="5" type="ORF">F2P56_010358</name>
</gene>
<keyword evidence="1" id="KW-0677">Repeat</keyword>
<comment type="caution">
    <text evidence="5">The sequence shown here is derived from an EMBL/GenBank/DDBJ whole genome shotgun (WGS) entry which is preliminary data.</text>
</comment>
<keyword evidence="3" id="KW-0611">Plant defense</keyword>
<evidence type="ECO:0000313" key="5">
    <source>
        <dbReference type="EMBL" id="KAF5469798.1"/>
    </source>
</evidence>
<accession>A0A833XQ16</accession>
<organism evidence="5 6">
    <name type="scientific">Juglans regia</name>
    <name type="common">English walnut</name>
    <dbReference type="NCBI Taxonomy" id="51240"/>
    <lineage>
        <taxon>Eukaryota</taxon>
        <taxon>Viridiplantae</taxon>
        <taxon>Streptophyta</taxon>
        <taxon>Embryophyta</taxon>
        <taxon>Tracheophyta</taxon>
        <taxon>Spermatophyta</taxon>
        <taxon>Magnoliopsida</taxon>
        <taxon>eudicotyledons</taxon>
        <taxon>Gunneridae</taxon>
        <taxon>Pentapetalae</taxon>
        <taxon>rosids</taxon>
        <taxon>fabids</taxon>
        <taxon>Fagales</taxon>
        <taxon>Juglandaceae</taxon>
        <taxon>Juglans</taxon>
    </lineage>
</organism>
<dbReference type="InterPro" id="IPR041118">
    <property type="entry name" value="Rx_N"/>
</dbReference>
<name>A0A833XQ16_JUGRE</name>
<dbReference type="GO" id="GO:0000166">
    <property type="term" value="F:nucleotide binding"/>
    <property type="evidence" value="ECO:0007669"/>
    <property type="project" value="UniProtKB-KW"/>
</dbReference>
<reference evidence="5" key="1">
    <citation type="submission" date="2015-10" db="EMBL/GenBank/DDBJ databases">
        <authorList>
            <person name="Martinez-Garcia P.J."/>
            <person name="Crepeau M.W."/>
            <person name="Puiu D."/>
            <person name="Gonzalez-Ibeas D."/>
            <person name="Whalen J."/>
            <person name="Stevens K."/>
            <person name="Paul R."/>
            <person name="Butterfield T."/>
            <person name="Britton M."/>
            <person name="Reagan R."/>
            <person name="Chakraborty S."/>
            <person name="Walawage S.L."/>
            <person name="Vasquez-Gross H.A."/>
            <person name="Cardeno C."/>
            <person name="Famula R."/>
            <person name="Pratt K."/>
            <person name="Kuruganti S."/>
            <person name="Aradhya M.K."/>
            <person name="Leslie C.A."/>
            <person name="Dandekar A.M."/>
            <person name="Salzberg S.L."/>
            <person name="Wegrzyn J.L."/>
            <person name="Langley C.H."/>
            <person name="Neale D.B."/>
        </authorList>
    </citation>
    <scope>NUCLEOTIDE SEQUENCE</scope>
    <source>
        <tissue evidence="5">Leaves</tissue>
    </source>
</reference>
<protein>
    <recommendedName>
        <fullName evidence="4">Disease resistance N-terminal domain-containing protein</fullName>
    </recommendedName>
</protein>
<dbReference type="GO" id="GO:0006952">
    <property type="term" value="P:defense response"/>
    <property type="evidence" value="ECO:0007669"/>
    <property type="project" value="UniProtKB-KW"/>
</dbReference>